<dbReference type="InterPro" id="IPR047865">
    <property type="entry name" value="Ribosomal_uL10_bac_type"/>
</dbReference>
<accession>A0AAJ7SYS1</accession>
<dbReference type="KEGG" id="pmrn:116940947"/>
<evidence type="ECO:0000256" key="2">
    <source>
        <dbReference type="ARBA" id="ARBA00022980"/>
    </source>
</evidence>
<dbReference type="PANTHER" id="PTHR11560">
    <property type="entry name" value="39S RIBOSOMAL PROTEIN L10, MITOCHONDRIAL"/>
    <property type="match status" value="1"/>
</dbReference>
<evidence type="ECO:0000256" key="3">
    <source>
        <dbReference type="ARBA" id="ARBA00023274"/>
    </source>
</evidence>
<comment type="similarity">
    <text evidence="1">Belongs to the universal ribosomal protein uL10 family.</text>
</comment>
<evidence type="ECO:0000313" key="6">
    <source>
        <dbReference type="Proteomes" id="UP001318040"/>
    </source>
</evidence>
<dbReference type="GO" id="GO:1990904">
    <property type="term" value="C:ribonucleoprotein complex"/>
    <property type="evidence" value="ECO:0007669"/>
    <property type="project" value="UniProtKB-KW"/>
</dbReference>
<evidence type="ECO:0000256" key="5">
    <source>
        <dbReference type="ARBA" id="ARBA00035716"/>
    </source>
</evidence>
<reference evidence="7" key="1">
    <citation type="submission" date="2025-08" db="UniProtKB">
        <authorList>
            <consortium name="RefSeq"/>
        </authorList>
    </citation>
    <scope>IDENTIFICATION</scope>
    <source>
        <tissue evidence="7">Sperm</tissue>
    </source>
</reference>
<protein>
    <recommendedName>
        <fullName evidence="4">Large ribosomal subunit protein uL10m</fullName>
    </recommendedName>
    <alternativeName>
        <fullName evidence="5">39S ribosomal protein L10, mitochondrial</fullName>
    </alternativeName>
</protein>
<proteinExistence type="inferred from homology"/>
<organism evidence="6 7">
    <name type="scientific">Petromyzon marinus</name>
    <name type="common">Sea lamprey</name>
    <dbReference type="NCBI Taxonomy" id="7757"/>
    <lineage>
        <taxon>Eukaryota</taxon>
        <taxon>Metazoa</taxon>
        <taxon>Chordata</taxon>
        <taxon>Craniata</taxon>
        <taxon>Vertebrata</taxon>
        <taxon>Cyclostomata</taxon>
        <taxon>Hyperoartia</taxon>
        <taxon>Petromyzontiformes</taxon>
        <taxon>Petromyzontidae</taxon>
        <taxon>Petromyzon</taxon>
    </lineage>
</organism>
<evidence type="ECO:0000256" key="4">
    <source>
        <dbReference type="ARBA" id="ARBA00035707"/>
    </source>
</evidence>
<gene>
    <name evidence="7" type="primary">MRPL10</name>
</gene>
<dbReference type="RefSeq" id="XP_032807255.1">
    <property type="nucleotide sequence ID" value="XM_032951364.1"/>
</dbReference>
<dbReference type="Pfam" id="PF00466">
    <property type="entry name" value="Ribosomal_L10"/>
    <property type="match status" value="1"/>
</dbReference>
<dbReference type="Proteomes" id="UP001318040">
    <property type="component" value="Chromosome 10"/>
</dbReference>
<dbReference type="InterPro" id="IPR043141">
    <property type="entry name" value="Ribosomal_uL10-like_sf"/>
</dbReference>
<dbReference type="InterPro" id="IPR001790">
    <property type="entry name" value="Ribosomal_uL10"/>
</dbReference>
<dbReference type="AlphaFoldDB" id="A0AAJ7SYS1"/>
<dbReference type="Gene3D" id="3.30.70.1730">
    <property type="match status" value="1"/>
</dbReference>
<keyword evidence="2 7" id="KW-0689">Ribosomal protein</keyword>
<keyword evidence="3" id="KW-0687">Ribonucleoprotein</keyword>
<evidence type="ECO:0000313" key="7">
    <source>
        <dbReference type="RefSeq" id="XP_032807255.1"/>
    </source>
</evidence>
<dbReference type="GO" id="GO:0005840">
    <property type="term" value="C:ribosome"/>
    <property type="evidence" value="ECO:0007669"/>
    <property type="project" value="UniProtKB-KW"/>
</dbReference>
<dbReference type="CTD" id="124995"/>
<evidence type="ECO:0000256" key="1">
    <source>
        <dbReference type="ARBA" id="ARBA00008889"/>
    </source>
</evidence>
<name>A0AAJ7SYS1_PETMA</name>
<keyword evidence="6" id="KW-1185">Reference proteome</keyword>
<dbReference type="SUPFAM" id="SSF160369">
    <property type="entry name" value="Ribosomal protein L10-like"/>
    <property type="match status" value="1"/>
</dbReference>
<sequence length="244" mass="28224">MATFTRSGLAWARGWVPRLEFVRNARAVTRHKRPIPYLKQKVLELTKVITPKPLVPPKCIKSADVMEEKNKLEMLLEREVEKLFRENRMVTICQLGPMKDEDWVMFRHHLRKHDIYAKIFPNKVVQYFLNDSKYKNLKPLFICHNVLVVSHEPRVRELLRVLRAVPQVILLGGCVDDVLMSKQSLLNYSKLPKLEVLQGQLVGTLSHVCSQTSSVLQQPAQNLSRIFQQHISQQTTEPKPGESS</sequence>